<accession>A0AAQ2C4T4</accession>
<keyword evidence="1" id="KW-0175">Coiled coil</keyword>
<reference evidence="3 4" key="1">
    <citation type="submission" date="2019-03" db="EMBL/GenBank/DDBJ databases">
        <title>Genomics of glacier-inhabiting Cryobacterium strains.</title>
        <authorList>
            <person name="Liu Q."/>
            <person name="Xin Y.-H."/>
        </authorList>
    </citation>
    <scope>NUCLEOTIDE SEQUENCE [LARGE SCALE GENOMIC DNA]</scope>
    <source>
        <strain evidence="4">TMT1-22</strain>
    </source>
</reference>
<dbReference type="Proteomes" id="UP000297403">
    <property type="component" value="Unassembled WGS sequence"/>
</dbReference>
<dbReference type="RefSeq" id="WP_134366133.1">
    <property type="nucleotide sequence ID" value="NZ_SOFY01000069.1"/>
</dbReference>
<comment type="caution">
    <text evidence="3">The sequence shown here is derived from an EMBL/GenBank/DDBJ whole genome shotgun (WGS) entry which is preliminary data.</text>
</comment>
<gene>
    <name evidence="3" type="ORF">E3O49_12605</name>
</gene>
<feature type="compositionally biased region" description="Basic and acidic residues" evidence="2">
    <location>
        <begin position="1"/>
        <end position="11"/>
    </location>
</feature>
<sequence>MGEHDDRHCGKTIDTLEGASEGADTVAVRSDLDSFIRQAEERRQKLQDQLAMADEFLELLRQQ</sequence>
<dbReference type="AlphaFoldDB" id="A0AAQ2C4T4"/>
<organism evidence="3 4">
    <name type="scientific">Cryobacterium shii</name>
    <dbReference type="NCBI Taxonomy" id="1259235"/>
    <lineage>
        <taxon>Bacteria</taxon>
        <taxon>Bacillati</taxon>
        <taxon>Actinomycetota</taxon>
        <taxon>Actinomycetes</taxon>
        <taxon>Micrococcales</taxon>
        <taxon>Microbacteriaceae</taxon>
        <taxon>Cryobacterium</taxon>
    </lineage>
</organism>
<evidence type="ECO:0000256" key="1">
    <source>
        <dbReference type="SAM" id="Coils"/>
    </source>
</evidence>
<proteinExistence type="predicted"/>
<evidence type="ECO:0000313" key="4">
    <source>
        <dbReference type="Proteomes" id="UP000297403"/>
    </source>
</evidence>
<feature type="region of interest" description="Disordered" evidence="2">
    <location>
        <begin position="1"/>
        <end position="24"/>
    </location>
</feature>
<dbReference type="EMBL" id="SOFY01000069">
    <property type="protein sequence ID" value="TFC43605.1"/>
    <property type="molecule type" value="Genomic_DNA"/>
</dbReference>
<protein>
    <submittedName>
        <fullName evidence="3">Uncharacterized protein</fullName>
    </submittedName>
</protein>
<feature type="coiled-coil region" evidence="1">
    <location>
        <begin position="29"/>
        <end position="63"/>
    </location>
</feature>
<evidence type="ECO:0000256" key="2">
    <source>
        <dbReference type="SAM" id="MobiDB-lite"/>
    </source>
</evidence>
<evidence type="ECO:0000313" key="3">
    <source>
        <dbReference type="EMBL" id="TFC43605.1"/>
    </source>
</evidence>
<keyword evidence="4" id="KW-1185">Reference proteome</keyword>
<name>A0AAQ2C4T4_9MICO</name>